<dbReference type="OrthoDB" id="9763796at2"/>
<keyword evidence="11" id="KW-1185">Reference proteome</keyword>
<feature type="transmembrane region" description="Helical" evidence="9">
    <location>
        <begin position="62"/>
        <end position="81"/>
    </location>
</feature>
<feature type="transmembrane region" description="Helical" evidence="9">
    <location>
        <begin position="251"/>
        <end position="271"/>
    </location>
</feature>
<evidence type="ECO:0000256" key="5">
    <source>
        <dbReference type="ARBA" id="ARBA00022958"/>
    </source>
</evidence>
<comment type="similarity">
    <text evidence="9">Belongs to the KdpA family.</text>
</comment>
<dbReference type="PANTHER" id="PTHR30607:SF2">
    <property type="entry name" value="POTASSIUM-TRANSPORTING ATPASE POTASSIUM-BINDING SUBUNIT"/>
    <property type="match status" value="1"/>
</dbReference>
<reference evidence="10 11" key="1">
    <citation type="submission" date="2019-02" db="EMBL/GenBank/DDBJ databases">
        <title>Deep-cultivation of Planctomycetes and their phenomic and genomic characterization uncovers novel biology.</title>
        <authorList>
            <person name="Wiegand S."/>
            <person name="Jogler M."/>
            <person name="Boedeker C."/>
            <person name="Pinto D."/>
            <person name="Vollmers J."/>
            <person name="Rivas-Marin E."/>
            <person name="Kohn T."/>
            <person name="Peeters S.H."/>
            <person name="Heuer A."/>
            <person name="Rast P."/>
            <person name="Oberbeckmann S."/>
            <person name="Bunk B."/>
            <person name="Jeske O."/>
            <person name="Meyerdierks A."/>
            <person name="Storesund J.E."/>
            <person name="Kallscheuer N."/>
            <person name="Luecker S."/>
            <person name="Lage O.M."/>
            <person name="Pohl T."/>
            <person name="Merkel B.J."/>
            <person name="Hornburger P."/>
            <person name="Mueller R.-W."/>
            <person name="Bruemmer F."/>
            <person name="Labrenz M."/>
            <person name="Spormann A.M."/>
            <person name="Op Den Camp H."/>
            <person name="Overmann J."/>
            <person name="Amann R."/>
            <person name="Jetten M.S.M."/>
            <person name="Mascher T."/>
            <person name="Medema M.H."/>
            <person name="Devos D.P."/>
            <person name="Kaster A.-K."/>
            <person name="Ovreas L."/>
            <person name="Rohde M."/>
            <person name="Galperin M.Y."/>
            <person name="Jogler C."/>
        </authorList>
    </citation>
    <scope>NUCLEOTIDE SEQUENCE [LARGE SCALE GENOMIC DNA]</scope>
    <source>
        <strain evidence="10 11">Pla52n</strain>
    </source>
</reference>
<organism evidence="10 11">
    <name type="scientific">Stieleria varia</name>
    <dbReference type="NCBI Taxonomy" id="2528005"/>
    <lineage>
        <taxon>Bacteria</taxon>
        <taxon>Pseudomonadati</taxon>
        <taxon>Planctomycetota</taxon>
        <taxon>Planctomycetia</taxon>
        <taxon>Pirellulales</taxon>
        <taxon>Pirellulaceae</taxon>
        <taxon>Stieleria</taxon>
    </lineage>
</organism>
<dbReference type="GO" id="GO:0008556">
    <property type="term" value="F:P-type potassium transmembrane transporter activity"/>
    <property type="evidence" value="ECO:0007669"/>
    <property type="project" value="InterPro"/>
</dbReference>
<name>A0A5C6B726_9BACT</name>
<evidence type="ECO:0000256" key="3">
    <source>
        <dbReference type="ARBA" id="ARBA00022538"/>
    </source>
</evidence>
<evidence type="ECO:0000313" key="10">
    <source>
        <dbReference type="EMBL" id="TWU06284.1"/>
    </source>
</evidence>
<dbReference type="AlphaFoldDB" id="A0A5C6B726"/>
<feature type="transmembrane region" description="Helical" evidence="9">
    <location>
        <begin position="168"/>
        <end position="190"/>
    </location>
</feature>
<sequence length="556" mass="58828">MLGLSIPLIIIGATIALSWPLSRYMRWAMDSMGSSSPPNRFDSLAVGVLGNAASKGQTWKEYCVSMLVFNVFMFVVVFTILTTQQWLPLNPDGKEGLEASLAFNTAASFTSNTNLQHYSGEVSMSYLSQLGALMWLQFVSAATGLAAVTALCRGLSGRTNLGNFYQDVWRATGLILLPLAFVLASLLVLFGTPMTLEGAAVATTLEGATQTIARGPVAAFVTIKQLGTNGGGFFGPNSTHPLENPSFFTNVLTNMAIILIPMATVWMFGWITNRIKHAAVVFAVMLVIYTVFVGSAAMLESQPTQAFARLPVEADMNLEGKELRFGTTAGALWAVSTTSTSNGSVNAMHDSLNPLTGLFPMAGMWLNVIFGGVGVGLINMFLYVITAVFLAGMMVGRTPEYLGRKVEAREMKLAILALLAHPFFILGGAAIFASSSWGLAALNNPGSHGLSEIIYEFSSAAANNGSGFEGLGDNTVPWNVATGVVMLLGRFIPIIAPLAIVGSMAAKRATPESSGTFRVDTPTFGVVLMGTVLIVGALLFLPIAVLGPIAEFLTAV</sequence>
<feature type="transmembrane region" description="Helical" evidence="9">
    <location>
        <begin position="364"/>
        <end position="392"/>
    </location>
</feature>
<comment type="function">
    <text evidence="9">Part of the high-affinity ATP-driven potassium transport (or Kdp) system, which catalyzes the hydrolysis of ATP coupled with the electrogenic transport of potassium into the cytoplasm. This subunit binds the extracellular potassium ions and delivers the ions to the membrane domain of KdpB through an intramembrane tunnel.</text>
</comment>
<evidence type="ECO:0000256" key="2">
    <source>
        <dbReference type="ARBA" id="ARBA00022475"/>
    </source>
</evidence>
<feature type="transmembrane region" description="Helical" evidence="9">
    <location>
        <begin position="480"/>
        <end position="505"/>
    </location>
</feature>
<gene>
    <name evidence="9 10" type="primary">kdpA</name>
    <name evidence="10" type="ORF">Pla52n_20050</name>
</gene>
<evidence type="ECO:0000256" key="1">
    <source>
        <dbReference type="ARBA" id="ARBA00022448"/>
    </source>
</evidence>
<dbReference type="GO" id="GO:0005886">
    <property type="term" value="C:plasma membrane"/>
    <property type="evidence" value="ECO:0007669"/>
    <property type="project" value="UniProtKB-SubCell"/>
</dbReference>
<dbReference type="EMBL" id="SJPN01000002">
    <property type="protein sequence ID" value="TWU06284.1"/>
    <property type="molecule type" value="Genomic_DNA"/>
</dbReference>
<dbReference type="PANTHER" id="PTHR30607">
    <property type="entry name" value="POTASSIUM-TRANSPORTING ATPASE A CHAIN"/>
    <property type="match status" value="1"/>
</dbReference>
<evidence type="ECO:0000256" key="4">
    <source>
        <dbReference type="ARBA" id="ARBA00022692"/>
    </source>
</evidence>
<feature type="transmembrane region" description="Helical" evidence="9">
    <location>
        <begin position="132"/>
        <end position="156"/>
    </location>
</feature>
<accession>A0A5C6B726</accession>
<evidence type="ECO:0000313" key="11">
    <source>
        <dbReference type="Proteomes" id="UP000320176"/>
    </source>
</evidence>
<proteinExistence type="inferred from homology"/>
<evidence type="ECO:0000256" key="7">
    <source>
        <dbReference type="ARBA" id="ARBA00023065"/>
    </source>
</evidence>
<comment type="caution">
    <text evidence="10">The sequence shown here is derived from an EMBL/GenBank/DDBJ whole genome shotgun (WGS) entry which is preliminary data.</text>
</comment>
<feature type="transmembrane region" description="Helical" evidence="9">
    <location>
        <begin position="526"/>
        <end position="550"/>
    </location>
</feature>
<dbReference type="GO" id="GO:0030955">
    <property type="term" value="F:potassium ion binding"/>
    <property type="evidence" value="ECO:0007669"/>
    <property type="project" value="UniProtKB-UniRule"/>
</dbReference>
<dbReference type="RefSeq" id="WP_146519383.1">
    <property type="nucleotide sequence ID" value="NZ_CP151726.1"/>
</dbReference>
<feature type="transmembrane region" description="Helical" evidence="9">
    <location>
        <begin position="6"/>
        <end position="22"/>
    </location>
</feature>
<keyword evidence="8 9" id="KW-0472">Membrane</keyword>
<dbReference type="Proteomes" id="UP000320176">
    <property type="component" value="Unassembled WGS sequence"/>
</dbReference>
<keyword evidence="7 9" id="KW-0406">Ion transport</keyword>
<keyword evidence="3 9" id="KW-0633">Potassium transport</keyword>
<keyword evidence="4 9" id="KW-0812">Transmembrane</keyword>
<dbReference type="NCBIfam" id="TIGR00680">
    <property type="entry name" value="kdpA"/>
    <property type="match status" value="1"/>
</dbReference>
<feature type="transmembrane region" description="Helical" evidence="9">
    <location>
        <begin position="413"/>
        <end position="433"/>
    </location>
</feature>
<keyword evidence="2 9" id="KW-1003">Cell membrane</keyword>
<comment type="subunit">
    <text evidence="9">The system is composed of three essential subunits: KdpA, KdpB and KdpC.</text>
</comment>
<dbReference type="InterPro" id="IPR004623">
    <property type="entry name" value="KdpA"/>
</dbReference>
<keyword evidence="6 9" id="KW-1133">Transmembrane helix</keyword>
<evidence type="ECO:0000256" key="6">
    <source>
        <dbReference type="ARBA" id="ARBA00022989"/>
    </source>
</evidence>
<dbReference type="PIRSF" id="PIRSF001294">
    <property type="entry name" value="K_ATPaseA"/>
    <property type="match status" value="1"/>
</dbReference>
<comment type="subcellular location">
    <subcellularLocation>
        <location evidence="9">Cell membrane</location>
        <topology evidence="9">Multi-pass membrane protein</topology>
    </subcellularLocation>
</comment>
<keyword evidence="5 9" id="KW-0630">Potassium</keyword>
<dbReference type="Pfam" id="PF03814">
    <property type="entry name" value="KdpA"/>
    <property type="match status" value="1"/>
</dbReference>
<evidence type="ECO:0000256" key="9">
    <source>
        <dbReference type="HAMAP-Rule" id="MF_00275"/>
    </source>
</evidence>
<dbReference type="HAMAP" id="MF_00275">
    <property type="entry name" value="KdpA"/>
    <property type="match status" value="1"/>
</dbReference>
<feature type="transmembrane region" description="Helical" evidence="9">
    <location>
        <begin position="278"/>
        <end position="299"/>
    </location>
</feature>
<keyword evidence="1 9" id="KW-0813">Transport</keyword>
<evidence type="ECO:0000256" key="8">
    <source>
        <dbReference type="ARBA" id="ARBA00023136"/>
    </source>
</evidence>
<protein>
    <recommendedName>
        <fullName evidence="9">Potassium-transporting ATPase potassium-binding subunit</fullName>
    </recommendedName>
    <alternativeName>
        <fullName evidence="9">ATP phosphohydrolase [potassium-transporting] A chain</fullName>
    </alternativeName>
    <alternativeName>
        <fullName evidence="9">Potassium-binding and translocating subunit A</fullName>
    </alternativeName>
    <alternativeName>
        <fullName evidence="9">Potassium-translocating ATPase A chain</fullName>
    </alternativeName>
</protein>